<feature type="compositionally biased region" description="Low complexity" evidence="1">
    <location>
        <begin position="486"/>
        <end position="501"/>
    </location>
</feature>
<feature type="compositionally biased region" description="Basic residues" evidence="1">
    <location>
        <begin position="519"/>
        <end position="529"/>
    </location>
</feature>
<protein>
    <submittedName>
        <fullName evidence="2">Uncharacterized protein</fullName>
    </submittedName>
</protein>
<gene>
    <name evidence="2" type="ORF">JMF97_04325</name>
</gene>
<feature type="region of interest" description="Disordered" evidence="1">
    <location>
        <begin position="148"/>
        <end position="167"/>
    </location>
</feature>
<dbReference type="Proteomes" id="UP000661193">
    <property type="component" value="Unassembled WGS sequence"/>
</dbReference>
<reference evidence="2 3" key="1">
    <citation type="submission" date="2021-01" db="EMBL/GenBank/DDBJ databases">
        <title>Genome sequencing of Micromonospora fiedleri MG-37.</title>
        <authorList>
            <person name="Moreland P.E.J."/>
            <person name="Stach J.E.M."/>
        </authorList>
    </citation>
    <scope>NUCLEOTIDE SEQUENCE [LARGE SCALE GENOMIC DNA]</scope>
    <source>
        <strain evidence="2 3">MG-37</strain>
    </source>
</reference>
<evidence type="ECO:0000313" key="2">
    <source>
        <dbReference type="EMBL" id="MBL6275384.1"/>
    </source>
</evidence>
<feature type="compositionally biased region" description="Low complexity" evidence="1">
    <location>
        <begin position="443"/>
        <end position="466"/>
    </location>
</feature>
<feature type="compositionally biased region" description="Polar residues" evidence="1">
    <location>
        <begin position="506"/>
        <end position="516"/>
    </location>
</feature>
<dbReference type="RefSeq" id="WP_203220365.1">
    <property type="nucleotide sequence ID" value="NZ_JAETXL010000002.1"/>
</dbReference>
<evidence type="ECO:0000256" key="1">
    <source>
        <dbReference type="SAM" id="MobiDB-lite"/>
    </source>
</evidence>
<sequence length="529" mass="58868">MDPVQQIGARQNDLNDLYRITAERLHWITDRDRLRRITADPAKVSAITKAVSNWQEHNMQRAGEDERIYEAGSTESRDYAYRQKHFETAVRDPLRSALKTLKDKAGEKGNDRSYNKISSALDGLKLIDKGERELFKLRTSVMAPVQAELSERRRPNQGPDFEVSEGTVYADREPVEELQERLDDERPTMLRSFAQTDVLSAATGLATCNDMADSTMAAANATLYDPVSQYGDPIYRVTYDRDHDGEDIAPEYAFPHTNVVVGPPEYPGSVQLDPWVMDPQMVNPAQSTIPEPHLYRRYGGAATGVDFRQEVRDDMPESSVDTPLTREQLRSFEVERDAREEHIRDQVGQGFVPVDHQTQMTWLADREDAADIVHIHTNSQAAYDSYHGPGQPLSPAGFLANLGNGYQVPQDHGMATNEYEAPASPTASEIEDVRARFQATRVSSIGSTTDWSSSSSSEADSVVNMSGPQFTQFQVQRQSPPRQPDVAAAARAVSGAASGSRPLAGSSRSGEQSQPGRQHPQRQARRRGH</sequence>
<keyword evidence="3" id="KW-1185">Reference proteome</keyword>
<feature type="region of interest" description="Disordered" evidence="1">
    <location>
        <begin position="409"/>
        <end position="428"/>
    </location>
</feature>
<feature type="compositionally biased region" description="Polar residues" evidence="1">
    <location>
        <begin position="467"/>
        <end position="480"/>
    </location>
</feature>
<name>A0ABS1UGP3_9ACTN</name>
<feature type="region of interest" description="Disordered" evidence="1">
    <location>
        <begin position="441"/>
        <end position="529"/>
    </location>
</feature>
<accession>A0ABS1UGP3</accession>
<comment type="caution">
    <text evidence="2">The sequence shown here is derived from an EMBL/GenBank/DDBJ whole genome shotgun (WGS) entry which is preliminary data.</text>
</comment>
<evidence type="ECO:0000313" key="3">
    <source>
        <dbReference type="Proteomes" id="UP000661193"/>
    </source>
</evidence>
<proteinExistence type="predicted"/>
<dbReference type="EMBL" id="JAETXL010000002">
    <property type="protein sequence ID" value="MBL6275384.1"/>
    <property type="molecule type" value="Genomic_DNA"/>
</dbReference>
<organism evidence="2 3">
    <name type="scientific">Micromonospora fiedleri</name>
    <dbReference type="NCBI Taxonomy" id="1157498"/>
    <lineage>
        <taxon>Bacteria</taxon>
        <taxon>Bacillati</taxon>
        <taxon>Actinomycetota</taxon>
        <taxon>Actinomycetes</taxon>
        <taxon>Micromonosporales</taxon>
        <taxon>Micromonosporaceae</taxon>
        <taxon>Micromonospora</taxon>
    </lineage>
</organism>